<name>A0A146LAB8_LYGHE</name>
<dbReference type="EMBL" id="GDHC01015059">
    <property type="protein sequence ID" value="JAQ03570.1"/>
    <property type="molecule type" value="Transcribed_RNA"/>
</dbReference>
<keyword evidence="2" id="KW-1133">Transmembrane helix</keyword>
<feature type="transmembrane region" description="Helical" evidence="2">
    <location>
        <begin position="59"/>
        <end position="77"/>
    </location>
</feature>
<feature type="region of interest" description="Disordered" evidence="1">
    <location>
        <begin position="114"/>
        <end position="133"/>
    </location>
</feature>
<reference evidence="3" key="1">
    <citation type="journal article" date="2016" name="Gigascience">
        <title>De novo construction of an expanded transcriptome assembly for the western tarnished plant bug, Lygus hesperus.</title>
        <authorList>
            <person name="Tassone E.E."/>
            <person name="Geib S.M."/>
            <person name="Hall B."/>
            <person name="Fabrick J.A."/>
            <person name="Brent C.S."/>
            <person name="Hull J.J."/>
        </authorList>
    </citation>
    <scope>NUCLEOTIDE SEQUENCE</scope>
</reference>
<feature type="compositionally biased region" description="Low complexity" evidence="1">
    <location>
        <begin position="352"/>
        <end position="374"/>
    </location>
</feature>
<proteinExistence type="predicted"/>
<feature type="region of interest" description="Disordered" evidence="1">
    <location>
        <begin position="347"/>
        <end position="408"/>
    </location>
</feature>
<gene>
    <name evidence="3" type="ORF">g.53300</name>
</gene>
<feature type="region of interest" description="Disordered" evidence="1">
    <location>
        <begin position="258"/>
        <end position="277"/>
    </location>
</feature>
<accession>A0A146LAB8</accession>
<feature type="compositionally biased region" description="Basic and acidic residues" evidence="1">
    <location>
        <begin position="380"/>
        <end position="395"/>
    </location>
</feature>
<sequence>RCRLQQVAASITFVHPAEATSVFIAQHRLEKRLKDVESAHTEQIKVCFFDMAASVSKKMVMYAGLLLVCCLGFVAAGDEPLSPTQFQSQQWNPSLTTVCIQVRGPHGPELCGPVVSSPDSKDHPEIAAGRNSDSSVLLQDGQLRSVQGGGWGQQPNPSMPLRSAVLQGFIGNGPVYQMEPGRAAETLPPLVRVNSFPPPPPVALMRAQEQPPNQPPCLEHGVRFAGPPPQVMMSPQPELPPGHFLNPAPQLRTFPFAPFGFEQPPGPQQQFQSRQALGARGSNAQFMPAVRSADCVDNIQQPGPSMRASSSSFDSTQQQQDVKELTKQCAEQEKEIKEKKEEITQLKKQLEKMSQSAKESSSTTSEQKTVTTKSAQGQTMDKEIKTLDKEFDDSARQNSEMAGRKKKK</sequence>
<dbReference type="AlphaFoldDB" id="A0A146LAB8"/>
<organism evidence="3">
    <name type="scientific">Lygus hesperus</name>
    <name type="common">Western plant bug</name>
    <dbReference type="NCBI Taxonomy" id="30085"/>
    <lineage>
        <taxon>Eukaryota</taxon>
        <taxon>Metazoa</taxon>
        <taxon>Ecdysozoa</taxon>
        <taxon>Arthropoda</taxon>
        <taxon>Hexapoda</taxon>
        <taxon>Insecta</taxon>
        <taxon>Pterygota</taxon>
        <taxon>Neoptera</taxon>
        <taxon>Paraneoptera</taxon>
        <taxon>Hemiptera</taxon>
        <taxon>Heteroptera</taxon>
        <taxon>Panheteroptera</taxon>
        <taxon>Cimicomorpha</taxon>
        <taxon>Miridae</taxon>
        <taxon>Mirini</taxon>
        <taxon>Lygus</taxon>
    </lineage>
</organism>
<protein>
    <submittedName>
        <fullName evidence="3">Uncharacterized protein</fullName>
    </submittedName>
</protein>
<keyword evidence="2" id="KW-0812">Transmembrane</keyword>
<evidence type="ECO:0000256" key="1">
    <source>
        <dbReference type="SAM" id="MobiDB-lite"/>
    </source>
</evidence>
<evidence type="ECO:0000313" key="3">
    <source>
        <dbReference type="EMBL" id="JAQ03570.1"/>
    </source>
</evidence>
<feature type="region of interest" description="Disordered" evidence="1">
    <location>
        <begin position="296"/>
        <end position="329"/>
    </location>
</feature>
<keyword evidence="2" id="KW-0472">Membrane</keyword>
<evidence type="ECO:0000256" key="2">
    <source>
        <dbReference type="SAM" id="Phobius"/>
    </source>
</evidence>
<feature type="compositionally biased region" description="Low complexity" evidence="1">
    <location>
        <begin position="309"/>
        <end position="320"/>
    </location>
</feature>
<feature type="non-terminal residue" evidence="3">
    <location>
        <position position="1"/>
    </location>
</feature>
<feature type="compositionally biased region" description="Low complexity" evidence="1">
    <location>
        <begin position="258"/>
        <end position="272"/>
    </location>
</feature>